<dbReference type="SUPFAM" id="SSF49899">
    <property type="entry name" value="Concanavalin A-like lectins/glucanases"/>
    <property type="match status" value="1"/>
</dbReference>
<accession>K3WWA4</accession>
<reference evidence="2" key="1">
    <citation type="journal article" date="2010" name="Genome Biol.">
        <title>Genome sequence of the necrotrophic plant pathogen Pythium ultimum reveals original pathogenicity mechanisms and effector repertoire.</title>
        <authorList>
            <person name="Levesque C.A."/>
            <person name="Brouwer H."/>
            <person name="Cano L."/>
            <person name="Hamilton J.P."/>
            <person name="Holt C."/>
            <person name="Huitema E."/>
            <person name="Raffaele S."/>
            <person name="Robideau G.P."/>
            <person name="Thines M."/>
            <person name="Win J."/>
            <person name="Zerillo M.M."/>
            <person name="Beakes G.W."/>
            <person name="Boore J.L."/>
            <person name="Busam D."/>
            <person name="Dumas B."/>
            <person name="Ferriera S."/>
            <person name="Fuerstenberg S.I."/>
            <person name="Gachon C.M."/>
            <person name="Gaulin E."/>
            <person name="Govers F."/>
            <person name="Grenville-Briggs L."/>
            <person name="Horner N."/>
            <person name="Hostetler J."/>
            <person name="Jiang R.H."/>
            <person name="Johnson J."/>
            <person name="Krajaejun T."/>
            <person name="Lin H."/>
            <person name="Meijer H.J."/>
            <person name="Moore B."/>
            <person name="Morris P."/>
            <person name="Phuntmart V."/>
            <person name="Puiu D."/>
            <person name="Shetty J."/>
            <person name="Stajich J.E."/>
            <person name="Tripathy S."/>
            <person name="Wawra S."/>
            <person name="van West P."/>
            <person name="Whitty B.R."/>
            <person name="Coutinho P.M."/>
            <person name="Henrissat B."/>
            <person name="Martin F."/>
            <person name="Thomas P.D."/>
            <person name="Tyler B.M."/>
            <person name="De Vries R.P."/>
            <person name="Kamoun S."/>
            <person name="Yandell M."/>
            <person name="Tisserat N."/>
            <person name="Buell C.R."/>
        </authorList>
    </citation>
    <scope>NUCLEOTIDE SEQUENCE</scope>
    <source>
        <strain evidence="2">DAOM:BR144</strain>
    </source>
</reference>
<keyword evidence="2" id="KW-1185">Reference proteome</keyword>
<evidence type="ECO:0000313" key="2">
    <source>
        <dbReference type="Proteomes" id="UP000019132"/>
    </source>
</evidence>
<dbReference type="OMA" id="SECNLIC"/>
<dbReference type="Gene3D" id="2.60.120.200">
    <property type="match status" value="1"/>
</dbReference>
<evidence type="ECO:0000313" key="1">
    <source>
        <dbReference type="EnsemblProtists" id="PYU1_T009252"/>
    </source>
</evidence>
<dbReference type="AlphaFoldDB" id="K3WWA4"/>
<dbReference type="InParanoid" id="K3WWA4"/>
<dbReference type="InterPro" id="IPR013320">
    <property type="entry name" value="ConA-like_dom_sf"/>
</dbReference>
<name>K3WWA4_GLOUD</name>
<dbReference type="EMBL" id="GL376632">
    <property type="status" value="NOT_ANNOTATED_CDS"/>
    <property type="molecule type" value="Genomic_DNA"/>
</dbReference>
<dbReference type="VEuPathDB" id="FungiDB:PYU1_G009234"/>
<dbReference type="Proteomes" id="UP000019132">
    <property type="component" value="Unassembled WGS sequence"/>
</dbReference>
<proteinExistence type="predicted"/>
<dbReference type="HOGENOM" id="CLU_067465_0_0_1"/>
<sequence>MANGSFAQTEVLEQIASYLLGTELFALSHACSCTLKTLSQDHVWAARVHPETTARLPLTSSKERYIRHTHSFFFPGAANSSVDTKSAWVAVGPSMRDAFGSWGQPFSFATWFSLAPGDACLGGVLLGAQSCVLNERLPSEEPSSYLALAFVDSECNLICSVLDSSPDSTLAATKLEFNRWYHLALVYSDRKMTVHLNGSRVLERAGPLHRKWRSLYAAQVGTGYAAADIFGSSESLSPRWYSFNGVVDSFQLRIFSNLLVMMSLRLKNQCIASNGLGVITAIPRQSSECGALDRRSVVT</sequence>
<dbReference type="eggNOG" id="ENOG502SSAQ">
    <property type="taxonomic scope" value="Eukaryota"/>
</dbReference>
<dbReference type="EnsemblProtists" id="PYU1_T009252">
    <property type="protein sequence ID" value="PYU1_T009252"/>
    <property type="gene ID" value="PYU1_G009234"/>
</dbReference>
<protein>
    <submittedName>
        <fullName evidence="1">Uncharacterized protein</fullName>
    </submittedName>
</protein>
<reference evidence="2" key="2">
    <citation type="submission" date="2010-04" db="EMBL/GenBank/DDBJ databases">
        <authorList>
            <person name="Buell R."/>
            <person name="Hamilton J."/>
            <person name="Hostetler J."/>
        </authorList>
    </citation>
    <scope>NUCLEOTIDE SEQUENCE [LARGE SCALE GENOMIC DNA]</scope>
    <source>
        <strain evidence="2">DAOM:BR144</strain>
    </source>
</reference>
<organism evidence="1 2">
    <name type="scientific">Globisporangium ultimum (strain ATCC 200006 / CBS 805.95 / DAOM BR144)</name>
    <name type="common">Pythium ultimum</name>
    <dbReference type="NCBI Taxonomy" id="431595"/>
    <lineage>
        <taxon>Eukaryota</taxon>
        <taxon>Sar</taxon>
        <taxon>Stramenopiles</taxon>
        <taxon>Oomycota</taxon>
        <taxon>Peronosporomycetes</taxon>
        <taxon>Pythiales</taxon>
        <taxon>Pythiaceae</taxon>
        <taxon>Globisporangium</taxon>
    </lineage>
</organism>
<reference evidence="1" key="3">
    <citation type="submission" date="2015-02" db="UniProtKB">
        <authorList>
            <consortium name="EnsemblProtists"/>
        </authorList>
    </citation>
    <scope>IDENTIFICATION</scope>
    <source>
        <strain evidence="1">DAOM BR144</strain>
    </source>
</reference>